<organism evidence="1 2">
    <name type="scientific">Microbacterium maritypicum</name>
    <name type="common">Microbacterium liquefaciens</name>
    <dbReference type="NCBI Taxonomy" id="33918"/>
    <lineage>
        <taxon>Bacteria</taxon>
        <taxon>Bacillati</taxon>
        <taxon>Actinomycetota</taxon>
        <taxon>Actinomycetes</taxon>
        <taxon>Micrococcales</taxon>
        <taxon>Microbacteriaceae</taxon>
        <taxon>Microbacterium</taxon>
    </lineage>
</organism>
<proteinExistence type="predicted"/>
<evidence type="ECO:0000313" key="1">
    <source>
        <dbReference type="EMBL" id="GEC73999.1"/>
    </source>
</evidence>
<dbReference type="AlphaFoldDB" id="A0A4Y4B327"/>
<dbReference type="EMBL" id="BJNQ01000001">
    <property type="protein sequence ID" value="GEC73999.1"/>
    <property type="molecule type" value="Genomic_DNA"/>
</dbReference>
<gene>
    <name evidence="1" type="ORF">MLI01_01440</name>
</gene>
<comment type="caution">
    <text evidence="1">The sequence shown here is derived from an EMBL/GenBank/DDBJ whole genome shotgun (WGS) entry which is preliminary data.</text>
</comment>
<protein>
    <submittedName>
        <fullName evidence="1">Uncharacterized protein</fullName>
    </submittedName>
</protein>
<accession>A0A4Y4B327</accession>
<dbReference type="RefSeq" id="WP_141385609.1">
    <property type="nucleotide sequence ID" value="NZ_BJNQ01000001.1"/>
</dbReference>
<reference evidence="1 2" key="1">
    <citation type="submission" date="2019-06" db="EMBL/GenBank/DDBJ databases">
        <title>Whole genome shotgun sequence of Microbacterium liquefaciens NBRC 15037.</title>
        <authorList>
            <person name="Hosoyama A."/>
            <person name="Uohara A."/>
            <person name="Ohji S."/>
            <person name="Ichikawa N."/>
        </authorList>
    </citation>
    <scope>NUCLEOTIDE SEQUENCE [LARGE SCALE GENOMIC DNA]</scope>
    <source>
        <strain evidence="1 2">NBRC 15037</strain>
    </source>
</reference>
<evidence type="ECO:0000313" key="2">
    <source>
        <dbReference type="Proteomes" id="UP000317410"/>
    </source>
</evidence>
<dbReference type="Proteomes" id="UP000317410">
    <property type="component" value="Unassembled WGS sequence"/>
</dbReference>
<sequence length="331" mass="36455">MSAAFEAPSVGPVDVSLGEDVAVDVAPDLSGAPTEPVLDSDDPRTSLQTRVRAALLALPGEFEFGNPISGVAATDLFNLNTLLGAGIEVEVVRTLNKLRSMWDPEEEWLGYRFERSSQSFPDVRLVRRDQGTDEIALGIELKGWWLLSKEGEPSLRFQVTPEACAPHDLVCVVPWHLSDAVAGIPQVIEPWVKSARYAAEFRDYHWEHVRNVRVASTDTTIDHPAGATPYPSKADLVVAKPRQDSGNNFGRLPRSHPLMDDFLARSKEHEVLGIAVGSWITFLRRHSDNATPTEVTDFLQRQLKSHVKKVAPGTAEELLALMARMGELLAP</sequence>
<name>A0A4Y4B327_MICMQ</name>